<dbReference type="GO" id="GO:0033063">
    <property type="term" value="C:Rad51B-Rad51C-Rad51D-XRCC2 complex"/>
    <property type="evidence" value="ECO:0007669"/>
    <property type="project" value="TreeGrafter"/>
</dbReference>
<dbReference type="Gene3D" id="3.40.50.300">
    <property type="entry name" value="P-loop containing nucleotide triphosphate hydrolases"/>
    <property type="match status" value="1"/>
</dbReference>
<dbReference type="GO" id="GO:0005524">
    <property type="term" value="F:ATP binding"/>
    <property type="evidence" value="ECO:0007669"/>
    <property type="project" value="UniProtKB-KW"/>
</dbReference>
<dbReference type="GO" id="GO:0000400">
    <property type="term" value="F:four-way junction DNA binding"/>
    <property type="evidence" value="ECO:0007669"/>
    <property type="project" value="TreeGrafter"/>
</dbReference>
<keyword evidence="2" id="KW-0547">Nucleotide-binding</keyword>
<dbReference type="GO" id="GO:0005657">
    <property type="term" value="C:replication fork"/>
    <property type="evidence" value="ECO:0007669"/>
    <property type="project" value="TreeGrafter"/>
</dbReference>
<dbReference type="InterPro" id="IPR020588">
    <property type="entry name" value="RecA_ATP-bd"/>
</dbReference>
<dbReference type="EMBL" id="VJMJ01000070">
    <property type="protein sequence ID" value="KAF0738740.1"/>
    <property type="molecule type" value="Genomic_DNA"/>
</dbReference>
<dbReference type="GO" id="GO:0033065">
    <property type="term" value="C:Rad51C-XRCC3 complex"/>
    <property type="evidence" value="ECO:0007669"/>
    <property type="project" value="TreeGrafter"/>
</dbReference>
<dbReference type="InterPro" id="IPR016467">
    <property type="entry name" value="DNA_recomb/repair_RecA-like"/>
</dbReference>
<dbReference type="GO" id="GO:0140664">
    <property type="term" value="F:ATP-dependent DNA damage sensor activity"/>
    <property type="evidence" value="ECO:0007669"/>
    <property type="project" value="InterPro"/>
</dbReference>
<keyword evidence="4" id="KW-0067">ATP-binding</keyword>
<accession>A0A6G0XF69</accession>
<dbReference type="GO" id="GO:0000707">
    <property type="term" value="P:meiotic DNA recombinase assembly"/>
    <property type="evidence" value="ECO:0007669"/>
    <property type="project" value="TreeGrafter"/>
</dbReference>
<comment type="subcellular location">
    <subcellularLocation>
        <location evidence="1">Nucleus</location>
    </subcellularLocation>
</comment>
<organism evidence="9 10">
    <name type="scientific">Aphanomyces euteiches</name>
    <dbReference type="NCBI Taxonomy" id="100861"/>
    <lineage>
        <taxon>Eukaryota</taxon>
        <taxon>Sar</taxon>
        <taxon>Stramenopiles</taxon>
        <taxon>Oomycota</taxon>
        <taxon>Saprolegniomycetes</taxon>
        <taxon>Saprolegniales</taxon>
        <taxon>Verrucalvaceae</taxon>
        <taxon>Aphanomyces</taxon>
    </lineage>
</organism>
<name>A0A6G0XF69_9STRA</name>
<keyword evidence="10" id="KW-1185">Reference proteome</keyword>
<dbReference type="PANTHER" id="PTHR46239">
    <property type="entry name" value="DNA REPAIR PROTEIN RAD51 HOMOLOG 3 RAD51C"/>
    <property type="match status" value="1"/>
</dbReference>
<dbReference type="PROSITE" id="PS50162">
    <property type="entry name" value="RECA_2"/>
    <property type="match status" value="1"/>
</dbReference>
<comment type="caution">
    <text evidence="9">The sequence shown here is derived from an EMBL/GenBank/DDBJ whole genome shotgun (WGS) entry which is preliminary data.</text>
</comment>
<dbReference type="Pfam" id="PF08423">
    <property type="entry name" value="Rad51"/>
    <property type="match status" value="1"/>
</dbReference>
<dbReference type="GO" id="GO:0008821">
    <property type="term" value="F:crossover junction DNA endonuclease activity"/>
    <property type="evidence" value="ECO:0007669"/>
    <property type="project" value="TreeGrafter"/>
</dbReference>
<dbReference type="InterPro" id="IPR013632">
    <property type="entry name" value="Rad51_C"/>
</dbReference>
<sequence length="320" mass="34753">MPDLGMLRVAPSVLAALYQAGFQTTQDLHGVNARELSNVAKIVLHEAASVINAVKGNNRTTIGITALEVFQKAQAQKPIQTFIPDLDTILGGGISIGEITEICCIPLHPPLIHGISLLGGVPGVGKTQLSVHLALCAQYSDATARDLFETIYIDTEGSFLASRAKTMADSMAKEFAPLSPQGRTVTKEDLLRGITYYRVYDYQEQHDVLLSLSRHLASQPRVRLVIVDSIAFHCRHAFDDNQGRARALHNMTVLLRKLLHDFPIAIVLINHVTTSLLDGAESSIVPALGEAWSHSISTRLLLSWEVPSTPCVALTVDLSP</sequence>
<dbReference type="AlphaFoldDB" id="A0A6G0XF69"/>
<evidence type="ECO:0000256" key="1">
    <source>
        <dbReference type="ARBA" id="ARBA00004123"/>
    </source>
</evidence>
<feature type="domain" description="RecA family profile 1" evidence="8">
    <location>
        <begin position="75"/>
        <end position="272"/>
    </location>
</feature>
<dbReference type="Proteomes" id="UP000481153">
    <property type="component" value="Unassembled WGS sequence"/>
</dbReference>
<evidence type="ECO:0000313" key="10">
    <source>
        <dbReference type="Proteomes" id="UP000481153"/>
    </source>
</evidence>
<keyword evidence="6" id="KW-0539">Nucleus</keyword>
<evidence type="ECO:0000256" key="6">
    <source>
        <dbReference type="ARBA" id="ARBA00023242"/>
    </source>
</evidence>
<keyword evidence="3" id="KW-0227">DNA damage</keyword>
<evidence type="ECO:0000256" key="5">
    <source>
        <dbReference type="ARBA" id="ARBA00023204"/>
    </source>
</evidence>
<evidence type="ECO:0000256" key="4">
    <source>
        <dbReference type="ARBA" id="ARBA00022840"/>
    </source>
</evidence>
<dbReference type="VEuPathDB" id="FungiDB:AeMF1_000290"/>
<proteinExistence type="predicted"/>
<protein>
    <recommendedName>
        <fullName evidence="7">DNA repair protein RAD51 homolog 3</fullName>
    </recommendedName>
</protein>
<evidence type="ECO:0000256" key="3">
    <source>
        <dbReference type="ARBA" id="ARBA00022763"/>
    </source>
</evidence>
<keyword evidence="5" id="KW-0234">DNA repair</keyword>
<dbReference type="SUPFAM" id="SSF52540">
    <property type="entry name" value="P-loop containing nucleoside triphosphate hydrolases"/>
    <property type="match status" value="1"/>
</dbReference>
<evidence type="ECO:0000256" key="2">
    <source>
        <dbReference type="ARBA" id="ARBA00022741"/>
    </source>
</evidence>
<dbReference type="PIRSF" id="PIRSF005856">
    <property type="entry name" value="Rad51"/>
    <property type="match status" value="1"/>
</dbReference>
<gene>
    <name evidence="9" type="ORF">Ae201684_005359</name>
</gene>
<dbReference type="GO" id="GO:0007131">
    <property type="term" value="P:reciprocal meiotic recombination"/>
    <property type="evidence" value="ECO:0007669"/>
    <property type="project" value="TreeGrafter"/>
</dbReference>
<dbReference type="InterPro" id="IPR027417">
    <property type="entry name" value="P-loop_NTPase"/>
</dbReference>
<dbReference type="PANTHER" id="PTHR46239:SF1">
    <property type="entry name" value="DNA REPAIR PROTEIN RAD51 HOMOLOG 3"/>
    <property type="match status" value="1"/>
</dbReference>
<evidence type="ECO:0000313" key="9">
    <source>
        <dbReference type="EMBL" id="KAF0738740.1"/>
    </source>
</evidence>
<evidence type="ECO:0000259" key="8">
    <source>
        <dbReference type="PROSITE" id="PS50162"/>
    </source>
</evidence>
<dbReference type="InterPro" id="IPR052093">
    <property type="entry name" value="HR_Repair_Mediator"/>
</dbReference>
<reference evidence="9 10" key="1">
    <citation type="submission" date="2019-07" db="EMBL/GenBank/DDBJ databases">
        <title>Genomics analysis of Aphanomyces spp. identifies a new class of oomycete effector associated with host adaptation.</title>
        <authorList>
            <person name="Gaulin E."/>
        </authorList>
    </citation>
    <scope>NUCLEOTIDE SEQUENCE [LARGE SCALE GENOMIC DNA]</scope>
    <source>
        <strain evidence="9 10">ATCC 201684</strain>
    </source>
</reference>
<evidence type="ECO:0000256" key="7">
    <source>
        <dbReference type="ARBA" id="ARBA00040674"/>
    </source>
</evidence>